<dbReference type="Gene3D" id="3.10.180.10">
    <property type="entry name" value="2,3-Dihydroxybiphenyl 1,2-Dioxygenase, domain 1"/>
    <property type="match status" value="1"/>
</dbReference>
<gene>
    <name evidence="1" type="ORF">MVES_003059</name>
</gene>
<reference evidence="1 2" key="1">
    <citation type="submission" date="2017-10" db="EMBL/GenBank/DDBJ databases">
        <title>A novel species of cold-tolerant Malassezia isolated from bats.</title>
        <authorList>
            <person name="Lorch J.M."/>
            <person name="Palmer J.M."/>
            <person name="Vanderwolf K.J."/>
            <person name="Schmidt K.Z."/>
            <person name="Verant M.L."/>
            <person name="Weller T.J."/>
            <person name="Blehert D.S."/>
        </authorList>
    </citation>
    <scope>NUCLEOTIDE SEQUENCE [LARGE SCALE GENOMIC DNA]</scope>
    <source>
        <strain evidence="1 2">NWHC:44797-103</strain>
    </source>
</reference>
<dbReference type="EMBL" id="KZ454992">
    <property type="protein sequence ID" value="PKI82990.1"/>
    <property type="molecule type" value="Genomic_DNA"/>
</dbReference>
<dbReference type="OrthoDB" id="1077582at2759"/>
<name>A0A2N1J8V1_9BASI</name>
<organism evidence="1 2">
    <name type="scientific">Malassezia vespertilionis</name>
    <dbReference type="NCBI Taxonomy" id="2020962"/>
    <lineage>
        <taxon>Eukaryota</taxon>
        <taxon>Fungi</taxon>
        <taxon>Dikarya</taxon>
        <taxon>Basidiomycota</taxon>
        <taxon>Ustilaginomycotina</taxon>
        <taxon>Malasseziomycetes</taxon>
        <taxon>Malasseziales</taxon>
        <taxon>Malasseziaceae</taxon>
        <taxon>Malassezia</taxon>
    </lineage>
</organism>
<dbReference type="SUPFAM" id="SSF54593">
    <property type="entry name" value="Glyoxalase/Bleomycin resistance protein/Dihydroxybiphenyl dioxygenase"/>
    <property type="match status" value="1"/>
</dbReference>
<keyword evidence="2" id="KW-1185">Reference proteome</keyword>
<evidence type="ECO:0008006" key="3">
    <source>
        <dbReference type="Google" id="ProtNLM"/>
    </source>
</evidence>
<protein>
    <recommendedName>
        <fullName evidence="3">VOC domain-containing protein</fullName>
    </recommendedName>
</protein>
<dbReference type="Proteomes" id="UP000232875">
    <property type="component" value="Unassembled WGS sequence"/>
</dbReference>
<evidence type="ECO:0000313" key="1">
    <source>
        <dbReference type="EMBL" id="PKI82990.1"/>
    </source>
</evidence>
<proteinExistence type="predicted"/>
<accession>A0A2N1J8V1</accession>
<dbReference type="InterPro" id="IPR029068">
    <property type="entry name" value="Glyas_Bleomycin-R_OHBP_Dase"/>
</dbReference>
<dbReference type="AlphaFoldDB" id="A0A2N1J8V1"/>
<evidence type="ECO:0000313" key="2">
    <source>
        <dbReference type="Proteomes" id="UP000232875"/>
    </source>
</evidence>
<sequence>MRMPPLGVAGMSALEHDEKETRPASSNMARPGILPPGVDAAMAKLKKQRERVAMHGAEDTDEAEDVVGDARIMSRTPVHVLQVVPCVPVLHLEIALTFYTKVLGFVRRGAKHDTKCARVYRGTQKPTSVRGVYKPTSELAGVHLDLRVLPTPHPTQLVVYVNNVDAMFLEAAEKLYLCSMVMNGYFPLENFGAARIASRPQNTLRGTREFTVVDPDENVLVFVSG</sequence>